<proteinExistence type="predicted"/>
<dbReference type="Proteomes" id="UP000381378">
    <property type="component" value="Unassembled WGS sequence"/>
</dbReference>
<dbReference type="PANTHER" id="PTHR32305">
    <property type="match status" value="1"/>
</dbReference>
<reference evidence="2 3" key="1">
    <citation type="submission" date="2019-09" db="EMBL/GenBank/DDBJ databases">
        <authorList>
            <person name="Chandra G."/>
            <person name="Truman W A."/>
        </authorList>
    </citation>
    <scope>NUCLEOTIDE SEQUENCE [LARGE SCALE GENOMIC DNA]</scope>
    <source>
        <strain evidence="2">PS928</strain>
    </source>
</reference>
<dbReference type="Gene3D" id="2.180.10.10">
    <property type="entry name" value="RHS repeat-associated core"/>
    <property type="match status" value="1"/>
</dbReference>
<feature type="compositionally biased region" description="Polar residues" evidence="1">
    <location>
        <begin position="221"/>
        <end position="236"/>
    </location>
</feature>
<dbReference type="OrthoDB" id="6845590at2"/>
<evidence type="ECO:0008006" key="4">
    <source>
        <dbReference type="Google" id="ProtNLM"/>
    </source>
</evidence>
<feature type="region of interest" description="Disordered" evidence="1">
    <location>
        <begin position="214"/>
        <end position="254"/>
    </location>
</feature>
<dbReference type="AlphaFoldDB" id="A0A5E7U9H2"/>
<dbReference type="InterPro" id="IPR022385">
    <property type="entry name" value="Rhs_assc_core"/>
</dbReference>
<organism evidence="2 3">
    <name type="scientific">Pseudomonas fluorescens</name>
    <dbReference type="NCBI Taxonomy" id="294"/>
    <lineage>
        <taxon>Bacteria</taxon>
        <taxon>Pseudomonadati</taxon>
        <taxon>Pseudomonadota</taxon>
        <taxon>Gammaproteobacteria</taxon>
        <taxon>Pseudomonadales</taxon>
        <taxon>Pseudomonadaceae</taxon>
        <taxon>Pseudomonas</taxon>
    </lineage>
</organism>
<sequence>MTPTDPVDQQQSNKQRTILLATDSQQSALVEVVGDDINRLAYAVYGHQSAQQKVATRLGFNGELREAQTCWYLLGNGYRAYNPRLMRFHSPDSWSPFGRGGLNPYMYCVGDPVNRSDPTGHWPSFKAVGSFLKTLGPGKSRPVALNKLDLSGAMEMIGQAHNARINYVAPPTRSSGIGDILYTLGTAHRMPGDSPRVTSVTETARHFPGYVQGAALDGLSSRPSRSTPQAQSSSGGSRYGHDAPPAYDPPPSYAQATQLWNADTFAASQQPRTYMTYPTESGKPTAYVNSVQSGRSSSTSTTSPSASSSAPVGSSTHSSTVRPTLSVASIRRPDPPPPARRRLSSHGSFNNSGNSDWSDG</sequence>
<feature type="region of interest" description="Disordered" evidence="1">
    <location>
        <begin position="275"/>
        <end position="360"/>
    </location>
</feature>
<dbReference type="NCBIfam" id="TIGR03696">
    <property type="entry name" value="Rhs_assc_core"/>
    <property type="match status" value="1"/>
</dbReference>
<evidence type="ECO:0000256" key="1">
    <source>
        <dbReference type="SAM" id="MobiDB-lite"/>
    </source>
</evidence>
<protein>
    <recommendedName>
        <fullName evidence="4">RHS repeat-associated core domain-containing protein</fullName>
    </recommendedName>
</protein>
<evidence type="ECO:0000313" key="3">
    <source>
        <dbReference type="Proteomes" id="UP000381378"/>
    </source>
</evidence>
<dbReference type="SUPFAM" id="SSF56399">
    <property type="entry name" value="ADP-ribosylation"/>
    <property type="match status" value="1"/>
</dbReference>
<evidence type="ECO:0000313" key="2">
    <source>
        <dbReference type="EMBL" id="VVQ07571.1"/>
    </source>
</evidence>
<dbReference type="EMBL" id="CABVJF010000011">
    <property type="protein sequence ID" value="VVQ07571.1"/>
    <property type="molecule type" value="Genomic_DNA"/>
</dbReference>
<accession>A0A5E7U9H2</accession>
<name>A0A5E7U9H2_PSEFL</name>
<feature type="compositionally biased region" description="Low complexity" evidence="1">
    <location>
        <begin position="345"/>
        <end position="360"/>
    </location>
</feature>
<dbReference type="InterPro" id="IPR050708">
    <property type="entry name" value="T6SS_VgrG/RHS"/>
</dbReference>
<feature type="compositionally biased region" description="Low complexity" evidence="1">
    <location>
        <begin position="290"/>
        <end position="320"/>
    </location>
</feature>
<dbReference type="PANTHER" id="PTHR32305:SF15">
    <property type="entry name" value="PROTEIN RHSA-RELATED"/>
    <property type="match status" value="1"/>
</dbReference>
<gene>
    <name evidence="2" type="ORF">PS928_03257</name>
</gene>